<keyword evidence="3" id="KW-1185">Reference proteome</keyword>
<dbReference type="Pfam" id="PF13175">
    <property type="entry name" value="AAA_15"/>
    <property type="match status" value="1"/>
</dbReference>
<reference evidence="2" key="1">
    <citation type="submission" date="2022-11" db="EMBL/GenBank/DDBJ databases">
        <authorList>
            <person name="Graham C."/>
            <person name="Newman J.D."/>
        </authorList>
    </citation>
    <scope>NUCLEOTIDE SEQUENCE</scope>
    <source>
        <strain evidence="2">DSM 19486</strain>
    </source>
</reference>
<protein>
    <submittedName>
        <fullName evidence="2">AAA family ATPase</fullName>
    </submittedName>
</protein>
<comment type="caution">
    <text evidence="2">The sequence shown here is derived from an EMBL/GenBank/DDBJ whole genome shotgun (WGS) entry which is preliminary data.</text>
</comment>
<name>A0A9X3IB00_9SPHI</name>
<gene>
    <name evidence="2" type="ORF">OQZ29_17535</name>
</gene>
<organism evidence="2 3">
    <name type="scientific">Pedobacter agri</name>
    <dbReference type="NCBI Taxonomy" id="454586"/>
    <lineage>
        <taxon>Bacteria</taxon>
        <taxon>Pseudomonadati</taxon>
        <taxon>Bacteroidota</taxon>
        <taxon>Sphingobacteriia</taxon>
        <taxon>Sphingobacteriales</taxon>
        <taxon>Sphingobacteriaceae</taxon>
        <taxon>Pedobacter</taxon>
    </lineage>
</organism>
<proteinExistence type="predicted"/>
<dbReference type="PANTHER" id="PTHR43581">
    <property type="entry name" value="ATP/GTP PHOSPHATASE"/>
    <property type="match status" value="1"/>
</dbReference>
<dbReference type="Gene3D" id="3.40.50.300">
    <property type="entry name" value="P-loop containing nucleotide triphosphate hydrolases"/>
    <property type="match status" value="1"/>
</dbReference>
<sequence>MISKLKSIFFIIGDSKKYVMRILYVNNFRGFQETIIPLNKVNFLVGENSSGKTSILKLLKVISGEEFRYSLDFSSSVVDLGRFDDIVNKTDSSGKFFEIGMMMNANESFRMLSSENENDNKNLYFIKFLFKEIDEKIKLSELRVRNRTYESLIIYKDSVYQYVYKEIDEASSESETPNNYTSDFYTWCTNPSTLSNRKRFSKTEDQHHYRSSYTRFVFMSIFYEISKKIKTKRKSNDQNYNGYDDFIYIMDSMLPPLKWIAPIRAEPKRIYEHMETKDSIDGSHAPQVLRDILLGTNKKTLQKFKHFIDKFGANSHLYDEIRVKKFGSEKFAPFEIQVILEGKAYAISSVGYGVSQVLPLLLEVFDEKNTWLAIQQPEVHLHPRAQAEFGELLFNSANETDKTFFVETHSDFTLDRFRFCLSEQKDVKFETQVLFFKRTDNKNTVEVIPIDSTGAYFNSSNDTSFRDFFINESIKLLGI</sequence>
<dbReference type="EMBL" id="JAPJUH010000005">
    <property type="protein sequence ID" value="MCX3266564.1"/>
    <property type="molecule type" value="Genomic_DNA"/>
</dbReference>
<dbReference type="RefSeq" id="WP_029204455.1">
    <property type="nucleotide sequence ID" value="NZ_JAPJUH010000005.1"/>
</dbReference>
<dbReference type="AlphaFoldDB" id="A0A9X3IB00"/>
<dbReference type="PIRSF" id="PIRSF034888">
    <property type="entry name" value="P-loop_UCP034888"/>
    <property type="match status" value="1"/>
</dbReference>
<evidence type="ECO:0000313" key="3">
    <source>
        <dbReference type="Proteomes" id="UP001142592"/>
    </source>
</evidence>
<accession>A0A9X3IB00</accession>
<dbReference type="InterPro" id="IPR051396">
    <property type="entry name" value="Bact_Antivir_Def_Nuclease"/>
</dbReference>
<feature type="domain" description="Endonuclease GajA/Old nuclease/RecF-like AAA" evidence="1">
    <location>
        <begin position="23"/>
        <end position="412"/>
    </location>
</feature>
<dbReference type="SUPFAM" id="SSF52540">
    <property type="entry name" value="P-loop containing nucleoside triphosphate hydrolases"/>
    <property type="match status" value="1"/>
</dbReference>
<dbReference type="PANTHER" id="PTHR43581:SF4">
    <property type="entry name" value="ATP_GTP PHOSPHATASE"/>
    <property type="match status" value="1"/>
</dbReference>
<dbReference type="InterPro" id="IPR014592">
    <property type="entry name" value="P-loop_UCP034888"/>
</dbReference>
<evidence type="ECO:0000313" key="2">
    <source>
        <dbReference type="EMBL" id="MCX3266564.1"/>
    </source>
</evidence>
<evidence type="ECO:0000259" key="1">
    <source>
        <dbReference type="Pfam" id="PF13175"/>
    </source>
</evidence>
<dbReference type="Proteomes" id="UP001142592">
    <property type="component" value="Unassembled WGS sequence"/>
</dbReference>
<dbReference type="InterPro" id="IPR041685">
    <property type="entry name" value="AAA_GajA/Old/RecF-like"/>
</dbReference>
<dbReference type="InterPro" id="IPR027417">
    <property type="entry name" value="P-loop_NTPase"/>
</dbReference>